<feature type="region of interest" description="Disordered" evidence="1">
    <location>
        <begin position="289"/>
        <end position="311"/>
    </location>
</feature>
<keyword evidence="2" id="KW-1133">Transmembrane helix</keyword>
<evidence type="ECO:0000313" key="5">
    <source>
        <dbReference type="Proteomes" id="UP000053989"/>
    </source>
</evidence>
<feature type="compositionally biased region" description="Low complexity" evidence="1">
    <location>
        <begin position="302"/>
        <end position="311"/>
    </location>
</feature>
<evidence type="ECO:0000256" key="2">
    <source>
        <dbReference type="SAM" id="Phobius"/>
    </source>
</evidence>
<name>A0A0C3DDI0_9AGAM</name>
<protein>
    <recommendedName>
        <fullName evidence="3">Right handed beta helix domain-containing protein</fullName>
    </recommendedName>
</protein>
<reference evidence="5" key="2">
    <citation type="submission" date="2015-01" db="EMBL/GenBank/DDBJ databases">
        <title>Evolutionary Origins and Diversification of the Mycorrhizal Mutualists.</title>
        <authorList>
            <consortium name="DOE Joint Genome Institute"/>
            <consortium name="Mycorrhizal Genomics Consortium"/>
            <person name="Kohler A."/>
            <person name="Kuo A."/>
            <person name="Nagy L.G."/>
            <person name="Floudas D."/>
            <person name="Copeland A."/>
            <person name="Barry K.W."/>
            <person name="Cichocki N."/>
            <person name="Veneault-Fourrey C."/>
            <person name="LaButti K."/>
            <person name="Lindquist E.A."/>
            <person name="Lipzen A."/>
            <person name="Lundell T."/>
            <person name="Morin E."/>
            <person name="Murat C."/>
            <person name="Riley R."/>
            <person name="Ohm R."/>
            <person name="Sun H."/>
            <person name="Tunlid A."/>
            <person name="Henrissat B."/>
            <person name="Grigoriev I.V."/>
            <person name="Hibbett D.S."/>
            <person name="Martin F."/>
        </authorList>
    </citation>
    <scope>NUCLEOTIDE SEQUENCE [LARGE SCALE GENOMIC DNA]</scope>
    <source>
        <strain evidence="5">Foug A</strain>
    </source>
</reference>
<accession>A0A0C3DDI0</accession>
<dbReference type="InterPro" id="IPR012334">
    <property type="entry name" value="Pectin_lyas_fold"/>
</dbReference>
<sequence length="369" mass="38845">MRQINGTRLGGPPINGGGNIEMGGGNSNQLVEYVHSYDPRGWSCLHIAEGALNCNNATVQNNDIGPAGSDLFQQWADGISFSCRNGLVRNNMINNPTDGGIVIFGSPGTRVENNTIWVESNTLLGGINMVDYNPWSGNYTGVIVTNNTIAGGFANGSPTGSQVKGTNNEDVIIKIGIAIGPRTWFGNEYGKNVSAGATVLNNQLTGAFSYAIAMSSAKNFTVENNVLIGNTSFIGARGPNCTANDPTPPPSAFVIDLNTTTQSTTQLDFVSVSDGDSLTCVMPPAGGDYWPFGGQPTPPESSPSATPAPSSHSNTGATVGIIFGAIAAVLMIAVIAWYVRKWAIKRALARKIMNATRQHSGYVQRKDQL</sequence>
<evidence type="ECO:0000259" key="3">
    <source>
        <dbReference type="Pfam" id="PF13229"/>
    </source>
</evidence>
<dbReference type="AlphaFoldDB" id="A0A0C3DDI0"/>
<dbReference type="STRING" id="1036808.A0A0C3DDI0"/>
<organism evidence="4 5">
    <name type="scientific">Scleroderma citrinum Foug A</name>
    <dbReference type="NCBI Taxonomy" id="1036808"/>
    <lineage>
        <taxon>Eukaryota</taxon>
        <taxon>Fungi</taxon>
        <taxon>Dikarya</taxon>
        <taxon>Basidiomycota</taxon>
        <taxon>Agaricomycotina</taxon>
        <taxon>Agaricomycetes</taxon>
        <taxon>Agaricomycetidae</taxon>
        <taxon>Boletales</taxon>
        <taxon>Sclerodermatineae</taxon>
        <taxon>Sclerodermataceae</taxon>
        <taxon>Scleroderma</taxon>
    </lineage>
</organism>
<gene>
    <name evidence="4" type="ORF">SCLCIDRAFT_1053997</name>
</gene>
<feature type="transmembrane region" description="Helical" evidence="2">
    <location>
        <begin position="317"/>
        <end position="339"/>
    </location>
</feature>
<feature type="region of interest" description="Disordered" evidence="1">
    <location>
        <begin position="1"/>
        <end position="22"/>
    </location>
</feature>
<proteinExistence type="predicted"/>
<feature type="compositionally biased region" description="Gly residues" evidence="1">
    <location>
        <begin position="13"/>
        <end position="22"/>
    </location>
</feature>
<dbReference type="InParanoid" id="A0A0C3DDI0"/>
<evidence type="ECO:0000313" key="4">
    <source>
        <dbReference type="EMBL" id="KIM58765.1"/>
    </source>
</evidence>
<keyword evidence="2" id="KW-0812">Transmembrane</keyword>
<dbReference type="InterPro" id="IPR011050">
    <property type="entry name" value="Pectin_lyase_fold/virulence"/>
</dbReference>
<dbReference type="SMART" id="SM00710">
    <property type="entry name" value="PbH1"/>
    <property type="match status" value="5"/>
</dbReference>
<dbReference type="Gene3D" id="2.160.20.10">
    <property type="entry name" value="Single-stranded right-handed beta-helix, Pectin lyase-like"/>
    <property type="match status" value="1"/>
</dbReference>
<dbReference type="InterPro" id="IPR039448">
    <property type="entry name" value="Beta_helix"/>
</dbReference>
<dbReference type="Proteomes" id="UP000053989">
    <property type="component" value="Unassembled WGS sequence"/>
</dbReference>
<dbReference type="OrthoDB" id="2587928at2759"/>
<keyword evidence="5" id="KW-1185">Reference proteome</keyword>
<dbReference type="Pfam" id="PF13229">
    <property type="entry name" value="Beta_helix"/>
    <property type="match status" value="1"/>
</dbReference>
<dbReference type="InterPro" id="IPR006626">
    <property type="entry name" value="PbH1"/>
</dbReference>
<dbReference type="HOGENOM" id="CLU_037535_0_0_1"/>
<keyword evidence="2" id="KW-0472">Membrane</keyword>
<dbReference type="EMBL" id="KN822081">
    <property type="protein sequence ID" value="KIM58765.1"/>
    <property type="molecule type" value="Genomic_DNA"/>
</dbReference>
<reference evidence="4 5" key="1">
    <citation type="submission" date="2014-04" db="EMBL/GenBank/DDBJ databases">
        <authorList>
            <consortium name="DOE Joint Genome Institute"/>
            <person name="Kuo A."/>
            <person name="Kohler A."/>
            <person name="Nagy L.G."/>
            <person name="Floudas D."/>
            <person name="Copeland A."/>
            <person name="Barry K.W."/>
            <person name="Cichocki N."/>
            <person name="Veneault-Fourrey C."/>
            <person name="LaButti K."/>
            <person name="Lindquist E.A."/>
            <person name="Lipzen A."/>
            <person name="Lundell T."/>
            <person name="Morin E."/>
            <person name="Murat C."/>
            <person name="Sun H."/>
            <person name="Tunlid A."/>
            <person name="Henrissat B."/>
            <person name="Grigoriev I.V."/>
            <person name="Hibbett D.S."/>
            <person name="Martin F."/>
            <person name="Nordberg H.P."/>
            <person name="Cantor M.N."/>
            <person name="Hua S.X."/>
        </authorList>
    </citation>
    <scope>NUCLEOTIDE SEQUENCE [LARGE SCALE GENOMIC DNA]</scope>
    <source>
        <strain evidence="4 5">Foug A</strain>
    </source>
</reference>
<feature type="domain" description="Right handed beta helix" evidence="3">
    <location>
        <begin position="51"/>
        <end position="226"/>
    </location>
</feature>
<evidence type="ECO:0000256" key="1">
    <source>
        <dbReference type="SAM" id="MobiDB-lite"/>
    </source>
</evidence>
<dbReference type="SUPFAM" id="SSF51126">
    <property type="entry name" value="Pectin lyase-like"/>
    <property type="match status" value="1"/>
</dbReference>